<evidence type="ECO:0000313" key="1">
    <source>
        <dbReference type="EMBL" id="OCX71557.1"/>
    </source>
</evidence>
<organism evidence="1 2">
    <name type="scientific">Acidithiobacillus thiooxidans</name>
    <name type="common">Thiobacillus thiooxidans</name>
    <dbReference type="NCBI Taxonomy" id="930"/>
    <lineage>
        <taxon>Bacteria</taxon>
        <taxon>Pseudomonadati</taxon>
        <taxon>Pseudomonadota</taxon>
        <taxon>Acidithiobacillia</taxon>
        <taxon>Acidithiobacillales</taxon>
        <taxon>Acidithiobacillaceae</taxon>
        <taxon>Acidithiobacillus</taxon>
    </lineage>
</organism>
<accession>A0A1C2I6K9</accession>
<dbReference type="SUPFAM" id="SSF47413">
    <property type="entry name" value="lambda repressor-like DNA-binding domains"/>
    <property type="match status" value="1"/>
</dbReference>
<keyword evidence="2" id="KW-1185">Reference proteome</keyword>
<protein>
    <submittedName>
        <fullName evidence="1">Uncharacterized protein</fullName>
    </submittedName>
</protein>
<evidence type="ECO:0000313" key="2">
    <source>
        <dbReference type="Proteomes" id="UP000095008"/>
    </source>
</evidence>
<sequence length="372" mass="41922">MSIRPYPIPMDNFRNVLTLSPLSLVEIARRFGISRSNLMGLLGGNRTLSDDRLLQLVKWVGLVGADTLHLDSGIHFWKIASETQMEAFLHLPTGILPESLRWSLVLEFPPLDRDWIHLKTDISEQCWVLLSVRPVFFALLRDRLPGIGRPVTLMYLQKPLKQILADTRNHGLAVAWAKQPQTLTLVDAPMRDTHAADLSVWMAWARQKLALDTSDISDQIYPPMTESSEDGLDPAIPCDQAWNLLAHRLDVAGAAHPDIVDIPIFPMEQFGQYPSGMVRMDRNWLGDTLLELGKKGRLRCYVRENSTESVIVALSTVTRCGLPPPWVSSPASDRYLIWREQHLEIAAHIESNDHCIGPVVASWHRATTCNVQ</sequence>
<dbReference type="GO" id="GO:0003677">
    <property type="term" value="F:DNA binding"/>
    <property type="evidence" value="ECO:0007669"/>
    <property type="project" value="InterPro"/>
</dbReference>
<dbReference type="EMBL" id="LWRY01000131">
    <property type="protein sequence ID" value="OCX71557.1"/>
    <property type="molecule type" value="Genomic_DNA"/>
</dbReference>
<dbReference type="AlphaFoldDB" id="A0A1C2I6K9"/>
<comment type="caution">
    <text evidence="1">The sequence shown here is derived from an EMBL/GenBank/DDBJ whole genome shotgun (WGS) entry which is preliminary data.</text>
</comment>
<dbReference type="OrthoDB" id="5297301at2"/>
<reference evidence="1" key="1">
    <citation type="journal article" date="2016" name="Int. J. Mol. Sci.">
        <title>Comparative genomics of the extreme acidophile Acidithiobacillus thiooxidans reveals intraspecific divergence and niche adaptation.</title>
        <authorList>
            <person name="Zhang X."/>
            <person name="Feng X."/>
            <person name="Tao J."/>
            <person name="Ma L."/>
            <person name="Xiao Y."/>
            <person name="Liang Y."/>
            <person name="Liu X."/>
            <person name="Yin H."/>
        </authorList>
    </citation>
    <scope>NUCLEOTIDE SEQUENCE [LARGE SCALE GENOMIC DNA]</scope>
    <source>
        <strain evidence="1">DXS-W</strain>
    </source>
</reference>
<dbReference type="RefSeq" id="WP_065980302.1">
    <property type="nucleotide sequence ID" value="NZ_LWRY01000131.1"/>
</dbReference>
<dbReference type="Proteomes" id="UP000095008">
    <property type="component" value="Unassembled WGS sequence"/>
</dbReference>
<name>A0A1C2I6K9_ACITH</name>
<proteinExistence type="predicted"/>
<dbReference type="InterPro" id="IPR010982">
    <property type="entry name" value="Lambda_DNA-bd_dom_sf"/>
</dbReference>
<gene>
    <name evidence="1" type="ORF">A6M23_11485</name>
</gene>